<name>A0A2S6FQR6_9PSED</name>
<dbReference type="Proteomes" id="UP000238541">
    <property type="component" value="Unassembled WGS sequence"/>
</dbReference>
<gene>
    <name evidence="1" type="ORF">CD175_09680</name>
</gene>
<protein>
    <submittedName>
        <fullName evidence="1">Uncharacterized protein</fullName>
    </submittedName>
</protein>
<keyword evidence="2" id="KW-1185">Reference proteome</keyword>
<evidence type="ECO:0000313" key="1">
    <source>
        <dbReference type="EMBL" id="PPK39743.1"/>
    </source>
</evidence>
<sequence length="68" mass="7489">MWREFDGFYVLYTAAALKIAKGKEVKFLVVILAEGVTGSQRESGQKEIETAKIPVRIDQRCDSAAASP</sequence>
<evidence type="ECO:0000313" key="2">
    <source>
        <dbReference type="Proteomes" id="UP000238541"/>
    </source>
</evidence>
<accession>A0A2S6FQR6</accession>
<dbReference type="EMBL" id="NIRS01000002">
    <property type="protein sequence ID" value="PPK39743.1"/>
    <property type="molecule type" value="Genomic_DNA"/>
</dbReference>
<dbReference type="RefSeq" id="WP_104448749.1">
    <property type="nucleotide sequence ID" value="NZ_JBLZZR010000097.1"/>
</dbReference>
<comment type="caution">
    <text evidence="1">The sequence shown here is derived from an EMBL/GenBank/DDBJ whole genome shotgun (WGS) entry which is preliminary data.</text>
</comment>
<dbReference type="AlphaFoldDB" id="A0A2S6FQR6"/>
<reference evidence="2" key="1">
    <citation type="submission" date="2017-06" db="EMBL/GenBank/DDBJ databases">
        <authorList>
            <person name="Furmanczyk E.M."/>
        </authorList>
    </citation>
    <scope>NUCLEOTIDE SEQUENCE [LARGE SCALE GENOMIC DNA]</scope>
    <source>
        <strain evidence="2">AP3_16</strain>
    </source>
</reference>
<proteinExistence type="predicted"/>
<organism evidence="1 2">
    <name type="scientific">Pseudomonas laurylsulfatiphila</name>
    <dbReference type="NCBI Taxonomy" id="2011015"/>
    <lineage>
        <taxon>Bacteria</taxon>
        <taxon>Pseudomonadati</taxon>
        <taxon>Pseudomonadota</taxon>
        <taxon>Gammaproteobacteria</taxon>
        <taxon>Pseudomonadales</taxon>
        <taxon>Pseudomonadaceae</taxon>
        <taxon>Pseudomonas</taxon>
    </lineage>
</organism>